<evidence type="ECO:0000256" key="1">
    <source>
        <dbReference type="SAM" id="MobiDB-lite"/>
    </source>
</evidence>
<feature type="chain" id="PRO_5005818669" evidence="2">
    <location>
        <begin position="20"/>
        <end position="228"/>
    </location>
</feature>
<dbReference type="PANTHER" id="PTHR37487">
    <property type="entry name" value="CHROMOSOME 1, WHOLE GENOME SHOTGUN SEQUENCE"/>
    <property type="match status" value="1"/>
</dbReference>
<organism evidence="3 4">
    <name type="scientific">Malassezia pachydermatis</name>
    <dbReference type="NCBI Taxonomy" id="77020"/>
    <lineage>
        <taxon>Eukaryota</taxon>
        <taxon>Fungi</taxon>
        <taxon>Dikarya</taxon>
        <taxon>Basidiomycota</taxon>
        <taxon>Ustilaginomycotina</taxon>
        <taxon>Malasseziomycetes</taxon>
        <taxon>Malasseziales</taxon>
        <taxon>Malasseziaceae</taxon>
        <taxon>Malassezia</taxon>
    </lineage>
</organism>
<sequence length="228" mass="21625">MFAKTFSALAIVSAAAVVAQDSGMTVATPPVANQCQPLQITWKGGQAPYFPRITAPGNPSEVVDGLDKYQNTQDTKISGWPVSVPQGQKFTIYVCDSSGACNGSAPITVGAGSDSCLNGQSGGGGAAGGAAGGSSSKSSGDNNSSSKSSGDNSSSSQQSSSQSSSQQSSSSSKPTSSSGAGAAAGGASSSAAGGASSVASQATNGAATFSGVPAVVAGVVGAVVAALI</sequence>
<proteinExistence type="predicted"/>
<dbReference type="AlphaFoldDB" id="A0A0M8MRU6"/>
<dbReference type="PANTHER" id="PTHR37487:SF3">
    <property type="entry name" value="CLEAVAGE_POLYADENYLATION SPECIFICITY FACTOR A SUBUNIT N-TERMINAL DOMAIN-CONTAINING PROTEIN"/>
    <property type="match status" value="1"/>
</dbReference>
<keyword evidence="4" id="KW-1185">Reference proteome</keyword>
<dbReference type="GeneID" id="28728503"/>
<feature type="compositionally biased region" description="Low complexity" evidence="1">
    <location>
        <begin position="133"/>
        <end position="197"/>
    </location>
</feature>
<accession>A0A0M8MRU6</accession>
<dbReference type="OrthoDB" id="3362246at2759"/>
<dbReference type="VEuPathDB" id="FungiDB:Malapachy_2136"/>
<feature type="region of interest" description="Disordered" evidence="1">
    <location>
        <begin position="122"/>
        <end position="197"/>
    </location>
</feature>
<reference evidence="3 4" key="1">
    <citation type="submission" date="2015-07" db="EMBL/GenBank/DDBJ databases">
        <title>Draft Genome Sequence of Malassezia furfur CBS1878 and Malassezia pachydermatis CBS1879.</title>
        <authorList>
            <person name="Triana S."/>
            <person name="Ohm R."/>
            <person name="Gonzalez A."/>
            <person name="DeCock H."/>
            <person name="Restrepo S."/>
            <person name="Celis A."/>
        </authorList>
    </citation>
    <scope>NUCLEOTIDE SEQUENCE [LARGE SCALE GENOMIC DNA]</scope>
    <source>
        <strain evidence="3 4">CBS 1879</strain>
    </source>
</reference>
<feature type="signal peptide" evidence="2">
    <location>
        <begin position="1"/>
        <end position="19"/>
    </location>
</feature>
<feature type="compositionally biased region" description="Gly residues" evidence="1">
    <location>
        <begin position="122"/>
        <end position="132"/>
    </location>
</feature>
<protein>
    <submittedName>
        <fullName evidence="3">Uncharacterized protein</fullName>
    </submittedName>
</protein>
<name>A0A0M8MRU6_9BASI</name>
<dbReference type="RefSeq" id="XP_017993139.1">
    <property type="nucleotide sequence ID" value="XM_018136628.1"/>
</dbReference>
<evidence type="ECO:0000313" key="4">
    <source>
        <dbReference type="Proteomes" id="UP000037751"/>
    </source>
</evidence>
<comment type="caution">
    <text evidence="3">The sequence shown here is derived from an EMBL/GenBank/DDBJ whole genome shotgun (WGS) entry which is preliminary data.</text>
</comment>
<dbReference type="EMBL" id="LGAV01000002">
    <property type="protein sequence ID" value="KOS15507.1"/>
    <property type="molecule type" value="Genomic_DNA"/>
</dbReference>
<dbReference type="Proteomes" id="UP000037751">
    <property type="component" value="Unassembled WGS sequence"/>
</dbReference>
<evidence type="ECO:0000256" key="2">
    <source>
        <dbReference type="SAM" id="SignalP"/>
    </source>
</evidence>
<keyword evidence="2" id="KW-0732">Signal</keyword>
<gene>
    <name evidence="3" type="ORF">Malapachy_2136</name>
</gene>
<evidence type="ECO:0000313" key="3">
    <source>
        <dbReference type="EMBL" id="KOS15507.1"/>
    </source>
</evidence>